<proteinExistence type="predicted"/>
<dbReference type="InterPro" id="IPR013324">
    <property type="entry name" value="RNA_pol_sigma_r3/r4-like"/>
</dbReference>
<dbReference type="SUPFAM" id="SSF88659">
    <property type="entry name" value="Sigma3 and sigma4 domains of RNA polymerase sigma factors"/>
    <property type="match status" value="1"/>
</dbReference>
<dbReference type="Pfam" id="PF13620">
    <property type="entry name" value="CarboxypepD_reg"/>
    <property type="match status" value="1"/>
</dbReference>
<dbReference type="GO" id="GO:0006352">
    <property type="term" value="P:DNA-templated transcription initiation"/>
    <property type="evidence" value="ECO:0007669"/>
    <property type="project" value="InterPro"/>
</dbReference>
<gene>
    <name evidence="3" type="ORF">FTUN_7509</name>
</gene>
<dbReference type="InterPro" id="IPR036388">
    <property type="entry name" value="WH-like_DNA-bd_sf"/>
</dbReference>
<name>A0A6M5Z2D9_9BACT</name>
<dbReference type="GO" id="GO:0016987">
    <property type="term" value="F:sigma factor activity"/>
    <property type="evidence" value="ECO:0007669"/>
    <property type="project" value="InterPro"/>
</dbReference>
<keyword evidence="4" id="KW-1185">Reference proteome</keyword>
<protein>
    <recommendedName>
        <fullName evidence="2">RNA polymerase sigma factor 70 region 4 type 2 domain-containing protein</fullName>
    </recommendedName>
</protein>
<dbReference type="Pfam" id="PF08281">
    <property type="entry name" value="Sigma70_r4_2"/>
    <property type="match status" value="1"/>
</dbReference>
<dbReference type="AlphaFoldDB" id="A0A6M5Z2D9"/>
<feature type="compositionally biased region" description="Basic and acidic residues" evidence="1">
    <location>
        <begin position="219"/>
        <end position="228"/>
    </location>
</feature>
<feature type="region of interest" description="Disordered" evidence="1">
    <location>
        <begin position="1"/>
        <end position="46"/>
    </location>
</feature>
<accession>A0A6M5Z2D9</accession>
<dbReference type="Proteomes" id="UP000503447">
    <property type="component" value="Chromosome"/>
</dbReference>
<evidence type="ECO:0000256" key="1">
    <source>
        <dbReference type="SAM" id="MobiDB-lite"/>
    </source>
</evidence>
<dbReference type="EMBL" id="CP053452">
    <property type="protein sequence ID" value="QJW99886.1"/>
    <property type="molecule type" value="Genomic_DNA"/>
</dbReference>
<dbReference type="SUPFAM" id="SSF49464">
    <property type="entry name" value="Carboxypeptidase regulatory domain-like"/>
    <property type="match status" value="1"/>
</dbReference>
<feature type="region of interest" description="Disordered" evidence="1">
    <location>
        <begin position="201"/>
        <end position="232"/>
    </location>
</feature>
<dbReference type="GO" id="GO:0003677">
    <property type="term" value="F:DNA binding"/>
    <property type="evidence" value="ECO:0007669"/>
    <property type="project" value="InterPro"/>
</dbReference>
<evidence type="ECO:0000313" key="4">
    <source>
        <dbReference type="Proteomes" id="UP000503447"/>
    </source>
</evidence>
<sequence length="867" mass="91000">MERVGGELALRNGPQSRLERPPHRGPPRPARGGGRRAPAHPPVRASGREVLDALDEELDRLPARYREPLVLCHLEGLTRDEAAARLGVSLATLKSQLDRGRKSLAGALTRRGVALGTGLLLGAITAPAGACPPHLLAAIGRTAAGSVSSAVGKLARVAATAPLERIKLAAVSVLGLAVVGLVLAGSGADLPSCASEPFRAALTAPHPDPKGGAPAVTKEPTDPSEPAKKSPTIEVRGVVLGPDHKPVPGAKLFLGHHWKSLGLAPQAAADAEGAFAFTVAEDEYTHVIATAPGLGIAWTDWDALRARPVPALTLHLTADEPIRGKVVNLEGKPIAGVSVSVIRLYRPEKEKTLDAWLKTAPDAKPGSPDLTPLYRWPNDSGRVAPATTDRDGTFEIRGVGRDRVAVLHVFGPTTAVHQWNVVTRKIEKFIGRGPINLGDDTFHGSEPILVGAPVPVTTGRVTDTETGKPIPGSVVTVEGLSQQQMTMTGLTVVADKDGRFTLPGVPVGTPLLAVGVEGPSGAPYHPVRLNVPDDTAARAAFDVKLTRGIPVIVRVVDKATGQPVEAQLRYGVFTDENPNVKRVPNLSGFFNGAPVPLEPRNRAEYRLLVMPGKGLVGATVYGKGLYLSGVGAEAFAKYRKGDELNGLAGGFRFPVFSANTLVPIDVPADAKEFRVTLELERGVTAPVRVVGADGKPVSGTVSRGLFNSMFANEDWSEPAPGATFTAVALRPGQTRRVLFLHTERKLAGSAVVLGGAKEPIEVRMEPWGEMSGRVIGAAGAPAAGPISMQWDAVSEDKADPSPVRPPRTQMAQLGADGRFRIDGLVPGLTYQLALQGPTFSCDSVAKKVAKSGKTVDLGDIVFSLEEP</sequence>
<dbReference type="InterPro" id="IPR008969">
    <property type="entry name" value="CarboxyPept-like_regulatory"/>
</dbReference>
<organism evidence="3 4">
    <name type="scientific">Frigoriglobus tundricola</name>
    <dbReference type="NCBI Taxonomy" id="2774151"/>
    <lineage>
        <taxon>Bacteria</taxon>
        <taxon>Pseudomonadati</taxon>
        <taxon>Planctomycetota</taxon>
        <taxon>Planctomycetia</taxon>
        <taxon>Gemmatales</taxon>
        <taxon>Gemmataceae</taxon>
        <taxon>Frigoriglobus</taxon>
    </lineage>
</organism>
<evidence type="ECO:0000259" key="2">
    <source>
        <dbReference type="Pfam" id="PF08281"/>
    </source>
</evidence>
<dbReference type="Gene3D" id="2.60.40.1120">
    <property type="entry name" value="Carboxypeptidase-like, regulatory domain"/>
    <property type="match status" value="1"/>
</dbReference>
<dbReference type="InterPro" id="IPR013249">
    <property type="entry name" value="RNA_pol_sigma70_r4_t2"/>
</dbReference>
<dbReference type="KEGG" id="ftj:FTUN_7509"/>
<feature type="domain" description="RNA polymerase sigma factor 70 region 4 type 2" evidence="2">
    <location>
        <begin position="52"/>
        <end position="104"/>
    </location>
</feature>
<reference evidence="4" key="1">
    <citation type="submission" date="2020-05" db="EMBL/GenBank/DDBJ databases">
        <title>Frigoriglobus tundricola gen. nov., sp. nov., a psychrotolerant cellulolytic planctomycete of the family Gemmataceae with two divergent copies of 16S rRNA gene.</title>
        <authorList>
            <person name="Kulichevskaya I.S."/>
            <person name="Ivanova A.A."/>
            <person name="Naumoff D.G."/>
            <person name="Beletsky A.V."/>
            <person name="Rijpstra W.I.C."/>
            <person name="Sinninghe Damste J.S."/>
            <person name="Mardanov A.V."/>
            <person name="Ravin N.V."/>
            <person name="Dedysh S.N."/>
        </authorList>
    </citation>
    <scope>NUCLEOTIDE SEQUENCE [LARGE SCALE GENOMIC DNA]</scope>
    <source>
        <strain evidence="4">PL17</strain>
    </source>
</reference>
<dbReference type="Gene3D" id="1.10.10.10">
    <property type="entry name" value="Winged helix-like DNA-binding domain superfamily/Winged helix DNA-binding domain"/>
    <property type="match status" value="1"/>
</dbReference>
<evidence type="ECO:0000313" key="3">
    <source>
        <dbReference type="EMBL" id="QJW99886.1"/>
    </source>
</evidence>
<dbReference type="CDD" id="cd06171">
    <property type="entry name" value="Sigma70_r4"/>
    <property type="match status" value="1"/>
</dbReference>
<feature type="region of interest" description="Disordered" evidence="1">
    <location>
        <begin position="368"/>
        <end position="388"/>
    </location>
</feature>